<evidence type="ECO:0000256" key="1">
    <source>
        <dbReference type="SAM" id="MobiDB-lite"/>
    </source>
</evidence>
<accession>A0AAN7KE98</accession>
<proteinExistence type="predicted"/>
<evidence type="ECO:0000313" key="3">
    <source>
        <dbReference type="Proteomes" id="UP001346149"/>
    </source>
</evidence>
<gene>
    <name evidence="2" type="ORF">SAY86_015163</name>
</gene>
<dbReference type="EMBL" id="JAXQNO010000022">
    <property type="protein sequence ID" value="KAK4767413.1"/>
    <property type="molecule type" value="Genomic_DNA"/>
</dbReference>
<organism evidence="2 3">
    <name type="scientific">Trapa natans</name>
    <name type="common">Water chestnut</name>
    <dbReference type="NCBI Taxonomy" id="22666"/>
    <lineage>
        <taxon>Eukaryota</taxon>
        <taxon>Viridiplantae</taxon>
        <taxon>Streptophyta</taxon>
        <taxon>Embryophyta</taxon>
        <taxon>Tracheophyta</taxon>
        <taxon>Spermatophyta</taxon>
        <taxon>Magnoliopsida</taxon>
        <taxon>eudicotyledons</taxon>
        <taxon>Gunneridae</taxon>
        <taxon>Pentapetalae</taxon>
        <taxon>rosids</taxon>
        <taxon>malvids</taxon>
        <taxon>Myrtales</taxon>
        <taxon>Lythraceae</taxon>
        <taxon>Trapa</taxon>
    </lineage>
</organism>
<feature type="region of interest" description="Disordered" evidence="1">
    <location>
        <begin position="1"/>
        <end position="52"/>
    </location>
</feature>
<sequence>MGTMSVRETAADEGCATPKSKEYRISVNFQHPPPPPRKKKPVHFEKQGPPRDGYFLPDDLDALFSRSFHS</sequence>
<comment type="caution">
    <text evidence="2">The sequence shown here is derived from an EMBL/GenBank/DDBJ whole genome shotgun (WGS) entry which is preliminary data.</text>
</comment>
<protein>
    <submittedName>
        <fullName evidence="2">Uncharacterized protein</fullName>
    </submittedName>
</protein>
<dbReference type="AlphaFoldDB" id="A0AAN7KE98"/>
<keyword evidence="3" id="KW-1185">Reference proteome</keyword>
<dbReference type="Proteomes" id="UP001346149">
    <property type="component" value="Unassembled WGS sequence"/>
</dbReference>
<name>A0AAN7KE98_TRANT</name>
<reference evidence="2 3" key="1">
    <citation type="journal article" date="2023" name="Hortic Res">
        <title>Pangenome of water caltrop reveals structural variations and asymmetric subgenome divergence after allopolyploidization.</title>
        <authorList>
            <person name="Zhang X."/>
            <person name="Chen Y."/>
            <person name="Wang L."/>
            <person name="Yuan Y."/>
            <person name="Fang M."/>
            <person name="Shi L."/>
            <person name="Lu R."/>
            <person name="Comes H.P."/>
            <person name="Ma Y."/>
            <person name="Chen Y."/>
            <person name="Huang G."/>
            <person name="Zhou Y."/>
            <person name="Zheng Z."/>
            <person name="Qiu Y."/>
        </authorList>
    </citation>
    <scope>NUCLEOTIDE SEQUENCE [LARGE SCALE GENOMIC DNA]</scope>
    <source>
        <strain evidence="2">F231</strain>
    </source>
</reference>
<evidence type="ECO:0000313" key="2">
    <source>
        <dbReference type="EMBL" id="KAK4767413.1"/>
    </source>
</evidence>